<dbReference type="EMBL" id="OE846362">
    <property type="protein sequence ID" value="CAD7609597.1"/>
    <property type="molecule type" value="Genomic_DNA"/>
</dbReference>
<evidence type="ECO:0000313" key="1">
    <source>
        <dbReference type="EMBL" id="CAD7609597.1"/>
    </source>
</evidence>
<name>A0A7R9KA36_TIMGE</name>
<proteinExistence type="predicted"/>
<dbReference type="AlphaFoldDB" id="A0A7R9KA36"/>
<gene>
    <name evidence="1" type="ORF">TGEB3V08_LOCUS10568</name>
</gene>
<organism evidence="1">
    <name type="scientific">Timema genevievae</name>
    <name type="common">Walking stick</name>
    <dbReference type="NCBI Taxonomy" id="629358"/>
    <lineage>
        <taxon>Eukaryota</taxon>
        <taxon>Metazoa</taxon>
        <taxon>Ecdysozoa</taxon>
        <taxon>Arthropoda</taxon>
        <taxon>Hexapoda</taxon>
        <taxon>Insecta</taxon>
        <taxon>Pterygota</taxon>
        <taxon>Neoptera</taxon>
        <taxon>Polyneoptera</taxon>
        <taxon>Phasmatodea</taxon>
        <taxon>Timematodea</taxon>
        <taxon>Timematoidea</taxon>
        <taxon>Timematidae</taxon>
        <taxon>Timema</taxon>
    </lineage>
</organism>
<sequence length="224" mass="25312">MDQETCSGQMSPISWHPLTSLDRRVPLHIQCDHLLTLRSVASLSHMERTPHAYYYKLTMLSGTINSADGKLSESKGRPPSCRRKPVMKALFTLLRSSKSPKKKCSCIHKKKMRSKQHRVHRSTLYQLTNKYLGLRSDVETCNYTSATAQEKVLGIKPATKGRLFVPWYRALNFQGPGPNIQINKQAGQICLAGWMGLVDREFVTELPMMGGDRGSNPSWMYLGT</sequence>
<accession>A0A7R9KA36</accession>
<protein>
    <submittedName>
        <fullName evidence="1">Uncharacterized protein</fullName>
    </submittedName>
</protein>
<reference evidence="1" key="1">
    <citation type="submission" date="2020-11" db="EMBL/GenBank/DDBJ databases">
        <authorList>
            <person name="Tran Van P."/>
        </authorList>
    </citation>
    <scope>NUCLEOTIDE SEQUENCE</scope>
</reference>